<dbReference type="GO" id="GO:0033499">
    <property type="term" value="P:galactose catabolic process via UDP-galactose, Leloir pathway"/>
    <property type="evidence" value="ECO:0007669"/>
    <property type="project" value="TreeGrafter"/>
</dbReference>
<evidence type="ECO:0000313" key="13">
    <source>
        <dbReference type="EMBL" id="GIH06887.1"/>
    </source>
</evidence>
<dbReference type="UniPathway" id="UPA00214"/>
<comment type="catalytic activity">
    <reaction evidence="1">
        <text>UDP-alpha-D-glucose = UDP-alpha-D-galactose</text>
        <dbReference type="Rhea" id="RHEA:22168"/>
        <dbReference type="ChEBI" id="CHEBI:58885"/>
        <dbReference type="ChEBI" id="CHEBI:66914"/>
        <dbReference type="EC" id="5.1.3.2"/>
    </reaction>
</comment>
<comment type="cofactor">
    <cofactor evidence="2">
        <name>NAD(+)</name>
        <dbReference type="ChEBI" id="CHEBI:57540"/>
    </cofactor>
</comment>
<keyword evidence="7" id="KW-0520">NAD</keyword>
<comment type="similarity">
    <text evidence="4">Belongs to the NAD(P)-dependent epimerase/dehydratase family.</text>
</comment>
<keyword evidence="9" id="KW-0119">Carbohydrate metabolism</keyword>
<dbReference type="Gene3D" id="3.90.25.10">
    <property type="entry name" value="UDP-galactose 4-epimerase, domain 1"/>
    <property type="match status" value="1"/>
</dbReference>
<evidence type="ECO:0000256" key="5">
    <source>
        <dbReference type="ARBA" id="ARBA00013189"/>
    </source>
</evidence>
<name>A0A8J3QBL8_9ACTN</name>
<comment type="caution">
    <text evidence="13">The sequence shown here is derived from an EMBL/GenBank/DDBJ whole genome shotgun (WGS) entry which is preliminary data.</text>
</comment>
<keyword evidence="8" id="KW-0413">Isomerase</keyword>
<accession>A0A8J3QBL8</accession>
<evidence type="ECO:0000256" key="7">
    <source>
        <dbReference type="ARBA" id="ARBA00023027"/>
    </source>
</evidence>
<dbReference type="InterPro" id="IPR005886">
    <property type="entry name" value="UDP_G4E"/>
</dbReference>
<dbReference type="InterPro" id="IPR036291">
    <property type="entry name" value="NAD(P)-bd_dom_sf"/>
</dbReference>
<evidence type="ECO:0000259" key="12">
    <source>
        <dbReference type="Pfam" id="PF01370"/>
    </source>
</evidence>
<protein>
    <recommendedName>
        <fullName evidence="6">UDP-glucose 4-epimerase</fullName>
        <ecNumber evidence="5">5.1.3.2</ecNumber>
    </recommendedName>
    <alternativeName>
        <fullName evidence="11">Galactowaldenase</fullName>
    </alternativeName>
    <alternativeName>
        <fullName evidence="10">UDP-galactose 4-epimerase</fullName>
    </alternativeName>
</protein>
<dbReference type="AlphaFoldDB" id="A0A8J3QBL8"/>
<dbReference type="GO" id="GO:0003978">
    <property type="term" value="F:UDP-glucose 4-epimerase activity"/>
    <property type="evidence" value="ECO:0007669"/>
    <property type="project" value="UniProtKB-EC"/>
</dbReference>
<reference evidence="13" key="1">
    <citation type="submission" date="2021-01" db="EMBL/GenBank/DDBJ databases">
        <title>Whole genome shotgun sequence of Rhizocola hellebori NBRC 109834.</title>
        <authorList>
            <person name="Komaki H."/>
            <person name="Tamura T."/>
        </authorList>
    </citation>
    <scope>NUCLEOTIDE SEQUENCE</scope>
    <source>
        <strain evidence="13">NBRC 109834</strain>
    </source>
</reference>
<dbReference type="Proteomes" id="UP000612899">
    <property type="component" value="Unassembled WGS sequence"/>
</dbReference>
<dbReference type="SUPFAM" id="SSF51735">
    <property type="entry name" value="NAD(P)-binding Rossmann-fold domains"/>
    <property type="match status" value="1"/>
</dbReference>
<gene>
    <name evidence="13" type="ORF">Rhe02_49540</name>
</gene>
<dbReference type="EC" id="5.1.3.2" evidence="5"/>
<evidence type="ECO:0000256" key="9">
    <source>
        <dbReference type="ARBA" id="ARBA00023277"/>
    </source>
</evidence>
<evidence type="ECO:0000256" key="3">
    <source>
        <dbReference type="ARBA" id="ARBA00004947"/>
    </source>
</evidence>
<evidence type="ECO:0000313" key="14">
    <source>
        <dbReference type="Proteomes" id="UP000612899"/>
    </source>
</evidence>
<dbReference type="PANTHER" id="PTHR43725:SF53">
    <property type="entry name" value="UDP-ARABINOSE 4-EPIMERASE 1"/>
    <property type="match status" value="1"/>
</dbReference>
<evidence type="ECO:0000256" key="10">
    <source>
        <dbReference type="ARBA" id="ARBA00031367"/>
    </source>
</evidence>
<comment type="pathway">
    <text evidence="3">Carbohydrate metabolism; galactose metabolism.</text>
</comment>
<feature type="domain" description="NAD-dependent epimerase/dehydratase" evidence="12">
    <location>
        <begin position="5"/>
        <end position="242"/>
    </location>
</feature>
<dbReference type="PANTHER" id="PTHR43725">
    <property type="entry name" value="UDP-GLUCOSE 4-EPIMERASE"/>
    <property type="match status" value="1"/>
</dbReference>
<dbReference type="EMBL" id="BONY01000031">
    <property type="protein sequence ID" value="GIH06887.1"/>
    <property type="molecule type" value="Genomic_DNA"/>
</dbReference>
<sequence length="325" mass="33818">MGMRWLVTGGAGYIGAHVVHALQATGNDVVVGDDLSTGIAARLPQDVPLERLDVCDLSAVGEAMSRHRPDGVIHLAARKDVAESTRQPLRYYQQNLDGLRSVLHAVAAHKVKHVLFSSSAAVYGNPVRPGPILETAFTKPENPYGRTKLIGEWLLRDAAASAGFSWAALRYFNVAGAGSAALADSGLTNLVPRLLKAVKEGSSATVYGGDYPTRDGSAIRDYVHVCDVAEAHVQAALALAGGALRADVLNVGRGTGASVLEMINAVVRACGAPLSYVVGPRREGDPGEVVASVGEIAKKVGWAARFGLDDIVASAAGHFALASAV</sequence>
<evidence type="ECO:0000256" key="1">
    <source>
        <dbReference type="ARBA" id="ARBA00000083"/>
    </source>
</evidence>
<keyword evidence="14" id="KW-1185">Reference proteome</keyword>
<dbReference type="InterPro" id="IPR001509">
    <property type="entry name" value="Epimerase_deHydtase"/>
</dbReference>
<dbReference type="Gene3D" id="3.40.50.720">
    <property type="entry name" value="NAD(P)-binding Rossmann-like Domain"/>
    <property type="match status" value="1"/>
</dbReference>
<evidence type="ECO:0000256" key="4">
    <source>
        <dbReference type="ARBA" id="ARBA00007637"/>
    </source>
</evidence>
<dbReference type="NCBIfam" id="TIGR01179">
    <property type="entry name" value="galE"/>
    <property type="match status" value="1"/>
</dbReference>
<proteinExistence type="inferred from homology"/>
<evidence type="ECO:0000256" key="6">
    <source>
        <dbReference type="ARBA" id="ARBA00018569"/>
    </source>
</evidence>
<organism evidence="13 14">
    <name type="scientific">Rhizocola hellebori</name>
    <dbReference type="NCBI Taxonomy" id="1392758"/>
    <lineage>
        <taxon>Bacteria</taxon>
        <taxon>Bacillati</taxon>
        <taxon>Actinomycetota</taxon>
        <taxon>Actinomycetes</taxon>
        <taxon>Micromonosporales</taxon>
        <taxon>Micromonosporaceae</taxon>
        <taxon>Rhizocola</taxon>
    </lineage>
</organism>
<dbReference type="Pfam" id="PF01370">
    <property type="entry name" value="Epimerase"/>
    <property type="match status" value="1"/>
</dbReference>
<evidence type="ECO:0000256" key="11">
    <source>
        <dbReference type="ARBA" id="ARBA00033067"/>
    </source>
</evidence>
<evidence type="ECO:0000256" key="2">
    <source>
        <dbReference type="ARBA" id="ARBA00001911"/>
    </source>
</evidence>
<evidence type="ECO:0000256" key="8">
    <source>
        <dbReference type="ARBA" id="ARBA00023235"/>
    </source>
</evidence>